<feature type="compositionally biased region" description="Basic and acidic residues" evidence="1">
    <location>
        <begin position="1"/>
        <end position="18"/>
    </location>
</feature>
<dbReference type="InterPro" id="IPR031440">
    <property type="entry name" value="DUF4670"/>
</dbReference>
<feature type="compositionally biased region" description="Acidic residues" evidence="1">
    <location>
        <begin position="196"/>
        <end position="206"/>
    </location>
</feature>
<feature type="region of interest" description="Disordered" evidence="1">
    <location>
        <begin position="194"/>
        <end position="284"/>
    </location>
</feature>
<evidence type="ECO:0000313" key="3">
    <source>
        <dbReference type="Proteomes" id="UP000316079"/>
    </source>
</evidence>
<gene>
    <name evidence="2" type="ORF">DNTS_000102</name>
</gene>
<evidence type="ECO:0000256" key="1">
    <source>
        <dbReference type="SAM" id="MobiDB-lite"/>
    </source>
</evidence>
<feature type="region of interest" description="Disordered" evidence="1">
    <location>
        <begin position="1"/>
        <end position="35"/>
    </location>
</feature>
<keyword evidence="3" id="KW-1185">Reference proteome</keyword>
<feature type="compositionally biased region" description="Basic and acidic residues" evidence="1">
    <location>
        <begin position="26"/>
        <end position="35"/>
    </location>
</feature>
<feature type="non-terminal residue" evidence="2">
    <location>
        <position position="1"/>
    </location>
</feature>
<dbReference type="EMBL" id="SRMA01026102">
    <property type="protein sequence ID" value="TRY87722.1"/>
    <property type="molecule type" value="Genomic_DNA"/>
</dbReference>
<protein>
    <submittedName>
        <fullName evidence="2">Uncharacterized protein</fullName>
    </submittedName>
</protein>
<reference evidence="2 3" key="1">
    <citation type="journal article" date="2019" name="Sci. Data">
        <title>Hybrid genome assembly and annotation of Danionella translucida.</title>
        <authorList>
            <person name="Kadobianskyi M."/>
            <person name="Schulze L."/>
            <person name="Schuelke M."/>
            <person name="Judkewitz B."/>
        </authorList>
    </citation>
    <scope>NUCLEOTIDE SEQUENCE [LARGE SCALE GENOMIC DNA]</scope>
    <source>
        <strain evidence="2 3">Bolton</strain>
    </source>
</reference>
<sequence>NKPEFKDKGSCENVPRRELQHRHPALKVETRRDGSSERRLRRKVLLLIPAETQHPDDNQPQVLVMLSESCASVIPSDISPAPGPLPALLGRRGPGRQSSMAVYRQILQEHADTSETQTGNSRGTIPLELREWQGGKAVGTLIMGPDGEIIRLSLWDPSVDAEDNLTIPEVPQGHVLKVVTTEGDLKQPWTFFIQDQDTDEEDIPEVSEEKEQLDSSHEGNRFHQDTSKEEKEEEEEDEEEDKSCLGSDDKPFNRANMSIMTPHTQERVTEEEDAGFKSQIIQEN</sequence>
<feature type="compositionally biased region" description="Basic and acidic residues" evidence="1">
    <location>
        <begin position="207"/>
        <end position="230"/>
    </location>
</feature>
<dbReference type="AlphaFoldDB" id="A0A553QCS2"/>
<dbReference type="STRING" id="623744.A0A553QCS2"/>
<dbReference type="OrthoDB" id="6162046at2759"/>
<dbReference type="Proteomes" id="UP000316079">
    <property type="component" value="Unassembled WGS sequence"/>
</dbReference>
<accession>A0A553QCS2</accession>
<evidence type="ECO:0000313" key="2">
    <source>
        <dbReference type="EMBL" id="TRY87722.1"/>
    </source>
</evidence>
<dbReference type="PANTHER" id="PTHR21937">
    <property type="entry name" value="CCDC66 DOMAIN-CONTAINING PROTEIN"/>
    <property type="match status" value="1"/>
</dbReference>
<name>A0A553QCS2_9TELE</name>
<proteinExistence type="predicted"/>
<feature type="non-terminal residue" evidence="2">
    <location>
        <position position="284"/>
    </location>
</feature>
<dbReference type="PANTHER" id="PTHR21937:SF5">
    <property type="entry name" value="GENE 973-RELATED"/>
    <property type="match status" value="1"/>
</dbReference>
<comment type="caution">
    <text evidence="2">The sequence shown here is derived from an EMBL/GenBank/DDBJ whole genome shotgun (WGS) entry which is preliminary data.</text>
</comment>
<organism evidence="2 3">
    <name type="scientific">Danionella cerebrum</name>
    <dbReference type="NCBI Taxonomy" id="2873325"/>
    <lineage>
        <taxon>Eukaryota</taxon>
        <taxon>Metazoa</taxon>
        <taxon>Chordata</taxon>
        <taxon>Craniata</taxon>
        <taxon>Vertebrata</taxon>
        <taxon>Euteleostomi</taxon>
        <taxon>Actinopterygii</taxon>
        <taxon>Neopterygii</taxon>
        <taxon>Teleostei</taxon>
        <taxon>Ostariophysi</taxon>
        <taxon>Cypriniformes</taxon>
        <taxon>Danionidae</taxon>
        <taxon>Danioninae</taxon>
        <taxon>Danionella</taxon>
    </lineage>
</organism>
<feature type="compositionally biased region" description="Acidic residues" evidence="1">
    <location>
        <begin position="231"/>
        <end position="241"/>
    </location>
</feature>